<dbReference type="Proteomes" id="UP000037185">
    <property type="component" value="Unassembled WGS sequence"/>
</dbReference>
<accession>A0ACC4W9B6</accession>
<protein>
    <submittedName>
        <fullName evidence="1">Beta-1,6-galactanase</fullName>
    </submittedName>
</protein>
<reference evidence="1" key="1">
    <citation type="submission" date="2015-07" db="EMBL/GenBank/DDBJ databases">
        <title>Draft genome sequence of Streptomyces fradiae, a resistant strain to nitron-oligomycin.</title>
        <authorList>
            <person name="Vatlin A.A."/>
            <person name="Bekker O.B."/>
            <person name="Danilenko V.N."/>
        </authorList>
    </citation>
    <scope>NUCLEOTIDE SEQUENCE</scope>
    <source>
        <strain evidence="1">Olg1-1</strain>
    </source>
</reference>
<name>A0ACC4W9B6_STRFR</name>
<proteinExistence type="predicted"/>
<evidence type="ECO:0000313" key="1">
    <source>
        <dbReference type="EMBL" id="KNE81238.1"/>
    </source>
</evidence>
<keyword evidence="2" id="KW-1185">Reference proteome</keyword>
<sequence>MLPGRGDGREETLVRRRTLLTAAGGVLLGTGVAPGTAHADATVRVEPGTDYGAWEGWGTSLAWWANVFGDRDDFADAFFTLGDVPYDGRTLPGLGLNIARYNLGACGWNSVDGESMAVSPNIPRFKQIEGFWQDWRDENPDSAAWNWNVDAKQRGALLRAHRRGAKAELFSNSPMWWMCRNHNPSGAADGGNNLQPWNYRQFATYLAITAQRSRDAWGVPFVSVEPFNEPSSDWWRADGRQEGCHIDAGVQATVLGHLRAELDRLGLSGTPIAASDETSYDLARTTWASFDAGTRALVDRVNVHGYQGAGGRRDLLHQEVTGAGKALWNSETGQNDATGLSMATNLFLDFRWLRPSAWVYWQVMDPSPGWAMIAYDPDTLRPGAVQTKYYVFAQFTRHIRPGMRILSTSAGNSIAAYDPAARRLVVVAVNPDQAQTLTFDLSLFGRAAGGPDGRVTRWSTHTSGGGDLYVRHTDTRLTGKSVSVPFAAGQIQTLEITDVTE</sequence>
<comment type="caution">
    <text evidence="1">The sequence shown here is derived from an EMBL/GenBank/DDBJ whole genome shotgun (WGS) entry which is preliminary data.</text>
</comment>
<evidence type="ECO:0000313" key="2">
    <source>
        <dbReference type="Proteomes" id="UP000037185"/>
    </source>
</evidence>
<organism evidence="1 2">
    <name type="scientific">Streptomyces fradiae</name>
    <name type="common">Streptomyces roseoflavus</name>
    <dbReference type="NCBI Taxonomy" id="1906"/>
    <lineage>
        <taxon>Bacteria</taxon>
        <taxon>Bacillati</taxon>
        <taxon>Actinomycetota</taxon>
        <taxon>Actinomycetes</taxon>
        <taxon>Kitasatosporales</taxon>
        <taxon>Streptomycetaceae</taxon>
        <taxon>Streptomyces</taxon>
    </lineage>
</organism>
<dbReference type="EMBL" id="LGSP01000033">
    <property type="protein sequence ID" value="KNE81238.1"/>
    <property type="molecule type" value="Genomic_DNA"/>
</dbReference>
<gene>
    <name evidence="1" type="ORF">ADZ36_17600</name>
</gene>